<reference evidence="5 6" key="1">
    <citation type="submission" date="2024-09" db="EMBL/GenBank/DDBJ databases">
        <authorList>
            <person name="Sun Q."/>
            <person name="Mori K."/>
        </authorList>
    </citation>
    <scope>NUCLEOTIDE SEQUENCE [LARGE SCALE GENOMIC DNA]</scope>
    <source>
        <strain evidence="5 6">TBRC 3947</strain>
    </source>
</reference>
<dbReference type="PROSITE" id="PS50949">
    <property type="entry name" value="HTH_GNTR"/>
    <property type="match status" value="1"/>
</dbReference>
<dbReference type="Pfam" id="PF00392">
    <property type="entry name" value="GntR"/>
    <property type="match status" value="1"/>
</dbReference>
<dbReference type="InterPro" id="IPR011711">
    <property type="entry name" value="GntR_C"/>
</dbReference>
<organism evidence="5 6">
    <name type="scientific">Phytohabitans kaempferiae</name>
    <dbReference type="NCBI Taxonomy" id="1620943"/>
    <lineage>
        <taxon>Bacteria</taxon>
        <taxon>Bacillati</taxon>
        <taxon>Actinomycetota</taxon>
        <taxon>Actinomycetes</taxon>
        <taxon>Micromonosporales</taxon>
        <taxon>Micromonosporaceae</taxon>
    </lineage>
</organism>
<feature type="domain" description="HTH gntR-type" evidence="4">
    <location>
        <begin position="16"/>
        <end position="83"/>
    </location>
</feature>
<dbReference type="Pfam" id="PF07729">
    <property type="entry name" value="FCD"/>
    <property type="match status" value="1"/>
</dbReference>
<dbReference type="Gene3D" id="1.10.10.10">
    <property type="entry name" value="Winged helix-like DNA-binding domain superfamily/Winged helix DNA-binding domain"/>
    <property type="match status" value="1"/>
</dbReference>
<keyword evidence="1" id="KW-0805">Transcription regulation</keyword>
<dbReference type="InterPro" id="IPR036390">
    <property type="entry name" value="WH_DNA-bd_sf"/>
</dbReference>
<accession>A0ABV6MA13</accession>
<sequence>MADESVLDGELAAQGASMSDQLVAVLQRRVIAGEVPIGTWLRHEALAEEFGVSRTPVREALRILAVQGFVTIVPNRGARVNGLSGHDIREIGQVRGELEGLAAALACDRINDEQTERMTHSWDAFRESLDQPQDLQAERWMRANDEFHSVILEAAGNHHLTLTIRELRRRLPHNISFAIYTGNSRLIKKNLAEHEAIATAILEQDHELARRLMSEHIRNANDAIAYWVDKNTAQAP</sequence>
<proteinExistence type="predicted"/>
<dbReference type="SUPFAM" id="SSF48008">
    <property type="entry name" value="GntR ligand-binding domain-like"/>
    <property type="match status" value="1"/>
</dbReference>
<dbReference type="PANTHER" id="PTHR43537">
    <property type="entry name" value="TRANSCRIPTIONAL REGULATOR, GNTR FAMILY"/>
    <property type="match status" value="1"/>
</dbReference>
<keyword evidence="2" id="KW-0238">DNA-binding</keyword>
<gene>
    <name evidence="5" type="ORF">ACFFIA_28365</name>
</gene>
<evidence type="ECO:0000313" key="6">
    <source>
        <dbReference type="Proteomes" id="UP001589867"/>
    </source>
</evidence>
<evidence type="ECO:0000313" key="5">
    <source>
        <dbReference type="EMBL" id="MFC0531567.1"/>
    </source>
</evidence>
<dbReference type="PRINTS" id="PR00035">
    <property type="entry name" value="HTHGNTR"/>
</dbReference>
<evidence type="ECO:0000256" key="3">
    <source>
        <dbReference type="ARBA" id="ARBA00023163"/>
    </source>
</evidence>
<protein>
    <submittedName>
        <fullName evidence="5">GntR family transcriptional regulator</fullName>
    </submittedName>
</protein>
<evidence type="ECO:0000259" key="4">
    <source>
        <dbReference type="PROSITE" id="PS50949"/>
    </source>
</evidence>
<dbReference type="CDD" id="cd07377">
    <property type="entry name" value="WHTH_GntR"/>
    <property type="match status" value="1"/>
</dbReference>
<dbReference type="InterPro" id="IPR008920">
    <property type="entry name" value="TF_FadR/GntR_C"/>
</dbReference>
<evidence type="ECO:0000256" key="1">
    <source>
        <dbReference type="ARBA" id="ARBA00023015"/>
    </source>
</evidence>
<dbReference type="Proteomes" id="UP001589867">
    <property type="component" value="Unassembled WGS sequence"/>
</dbReference>
<evidence type="ECO:0000256" key="2">
    <source>
        <dbReference type="ARBA" id="ARBA00023125"/>
    </source>
</evidence>
<keyword evidence="6" id="KW-1185">Reference proteome</keyword>
<keyword evidence="3" id="KW-0804">Transcription</keyword>
<name>A0ABV6MA13_9ACTN</name>
<comment type="caution">
    <text evidence="5">The sequence shown here is derived from an EMBL/GenBank/DDBJ whole genome shotgun (WGS) entry which is preliminary data.</text>
</comment>
<dbReference type="SMART" id="SM00345">
    <property type="entry name" value="HTH_GNTR"/>
    <property type="match status" value="1"/>
</dbReference>
<dbReference type="PANTHER" id="PTHR43537:SF24">
    <property type="entry name" value="GLUCONATE OPERON TRANSCRIPTIONAL REPRESSOR"/>
    <property type="match status" value="1"/>
</dbReference>
<dbReference type="Gene3D" id="1.20.120.530">
    <property type="entry name" value="GntR ligand-binding domain-like"/>
    <property type="match status" value="1"/>
</dbReference>
<dbReference type="SUPFAM" id="SSF46785">
    <property type="entry name" value="Winged helix' DNA-binding domain"/>
    <property type="match status" value="1"/>
</dbReference>
<dbReference type="InterPro" id="IPR036388">
    <property type="entry name" value="WH-like_DNA-bd_sf"/>
</dbReference>
<dbReference type="RefSeq" id="WP_377256195.1">
    <property type="nucleotide sequence ID" value="NZ_JBHLUH010000060.1"/>
</dbReference>
<dbReference type="EMBL" id="JBHLUH010000060">
    <property type="protein sequence ID" value="MFC0531567.1"/>
    <property type="molecule type" value="Genomic_DNA"/>
</dbReference>
<dbReference type="InterPro" id="IPR000524">
    <property type="entry name" value="Tscrpt_reg_HTH_GntR"/>
</dbReference>
<dbReference type="SMART" id="SM00895">
    <property type="entry name" value="FCD"/>
    <property type="match status" value="1"/>
</dbReference>